<sequence>SPCSILDIKQGPKDPLETMYDRFFKTLRAEQATQDVKNWMTGYLVGPKCEPRLSDHFKSIRTRGFIRRNDDSMSGSRRTWPQSKGFGCGNEPSNQYNHNDAKKQFSRPYENCYMFQLVAREGTSPEIAGPSEKGL</sequence>
<feature type="region of interest" description="Disordered" evidence="1">
    <location>
        <begin position="68"/>
        <end position="101"/>
    </location>
</feature>
<proteinExistence type="predicted"/>
<organism evidence="3">
    <name type="scientific">Human immunodeficiency virus type 1</name>
    <name type="common">HIV-1</name>
    <dbReference type="NCBI Taxonomy" id="11676"/>
    <lineage>
        <taxon>Viruses</taxon>
        <taxon>Riboviria</taxon>
        <taxon>Pararnavirae</taxon>
        <taxon>Artverviricota</taxon>
        <taxon>Revtraviricetes</taxon>
        <taxon>Ortervirales</taxon>
        <taxon>Retroviridae</taxon>
        <taxon>Orthoretrovirinae</taxon>
        <taxon>Lentivirus</taxon>
        <taxon>Lentivirus humimdef1</taxon>
    </lineage>
</organism>
<dbReference type="SUPFAM" id="SSF47353">
    <property type="entry name" value="Retrovirus capsid dimerization domain-like"/>
    <property type="match status" value="1"/>
</dbReference>
<dbReference type="EMBL" id="DQ154984">
    <property type="protein sequence ID" value="AAZ91510.1"/>
    <property type="molecule type" value="Genomic_DNA"/>
</dbReference>
<name>Q3S7Z6_HV1</name>
<dbReference type="Pfam" id="PF19317">
    <property type="entry name" value="Gag_p24_C"/>
    <property type="match status" value="1"/>
</dbReference>
<feature type="compositionally biased region" description="Polar residues" evidence="1">
    <location>
        <begin position="72"/>
        <end position="82"/>
    </location>
</feature>
<accession>Q3S7Z6</accession>
<organismHost>
    <name type="scientific">Homo sapiens</name>
    <name type="common">Human</name>
    <dbReference type="NCBI Taxonomy" id="9606"/>
</organismHost>
<evidence type="ECO:0000259" key="2">
    <source>
        <dbReference type="Pfam" id="PF19317"/>
    </source>
</evidence>
<evidence type="ECO:0000256" key="1">
    <source>
        <dbReference type="SAM" id="MobiDB-lite"/>
    </source>
</evidence>
<gene>
    <name evidence="3" type="primary">gag</name>
</gene>
<reference evidence="3" key="1">
    <citation type="submission" date="2005-08" db="EMBL/GenBank/DDBJ databases">
        <title>Genomic Diversity of HIV-1 subtypes in Northern Kenya.</title>
        <authorList>
            <person name="Khamadi S.A."/>
            <person name="Ochieng W."/>
            <person name="Lihana R.W."/>
            <person name="Kiptoo M.K."/>
            <person name="Kinyua J.G."/>
            <person name="Lagat N."/>
            <person name="Muriuki J."/>
            <person name="Mwangi J."/>
            <person name="Pelle R."/>
            <person name="Muigai A."/>
            <person name="Carter J."/>
            <person name="Yamada R."/>
            <person name="Mpoke S."/>
        </authorList>
    </citation>
    <scope>NUCLEOTIDE SEQUENCE</scope>
    <source>
        <strain evidence="3">MYDH009</strain>
    </source>
</reference>
<dbReference type="Gene3D" id="1.10.1200.30">
    <property type="match status" value="1"/>
</dbReference>
<feature type="domain" description="Retroviral nucleocapsid Gag protein p24 C-terminal" evidence="2">
    <location>
        <begin position="3"/>
        <end position="45"/>
    </location>
</feature>
<evidence type="ECO:0000313" key="3">
    <source>
        <dbReference type="EMBL" id="AAZ91510.1"/>
    </source>
</evidence>
<feature type="non-terminal residue" evidence="3">
    <location>
        <position position="135"/>
    </location>
</feature>
<dbReference type="InterPro" id="IPR045345">
    <property type="entry name" value="Gag_p24_C"/>
</dbReference>
<dbReference type="InterPro" id="IPR008916">
    <property type="entry name" value="Retrov_capsid_C"/>
</dbReference>
<feature type="non-terminal residue" evidence="3">
    <location>
        <position position="1"/>
    </location>
</feature>
<protein>
    <submittedName>
        <fullName evidence="3">Gag protein</fullName>
    </submittedName>
</protein>